<dbReference type="Proteomes" id="UP000721236">
    <property type="component" value="Unassembled WGS sequence"/>
</dbReference>
<gene>
    <name evidence="2" type="ORF">LMG21510_01806</name>
</gene>
<evidence type="ECO:0000313" key="2">
    <source>
        <dbReference type="EMBL" id="CAG9171881.1"/>
    </source>
</evidence>
<dbReference type="RefSeq" id="WP_233472267.1">
    <property type="nucleotide sequence ID" value="NZ_JAIMCH010000001.1"/>
</dbReference>
<proteinExistence type="predicted"/>
<feature type="compositionally biased region" description="Basic and acidic residues" evidence="1">
    <location>
        <begin position="67"/>
        <end position="104"/>
    </location>
</feature>
<keyword evidence="3" id="KW-1185">Reference proteome</keyword>
<reference evidence="2 3" key="1">
    <citation type="submission" date="2021-08" db="EMBL/GenBank/DDBJ databases">
        <authorList>
            <person name="Peeters C."/>
        </authorList>
    </citation>
    <scope>NUCLEOTIDE SEQUENCE [LARGE SCALE GENOMIC DNA]</scope>
    <source>
        <strain evidence="2 3">LMG 21510</strain>
    </source>
</reference>
<evidence type="ECO:0000313" key="3">
    <source>
        <dbReference type="Proteomes" id="UP000721236"/>
    </source>
</evidence>
<feature type="region of interest" description="Disordered" evidence="1">
    <location>
        <begin position="52"/>
        <end position="135"/>
    </location>
</feature>
<protein>
    <recommendedName>
        <fullName evidence="4">Transmembrane protein</fullName>
    </recommendedName>
</protein>
<sequence length="135" mass="14693">MKVKSDRPGTFSQHRSRIRRGAVAAAVGATIGSAIALLLAATPAAAQSPGIEFLRQGNGRPSAHAGRKADAPSRAERDRQAHREARARALRHRAEQREANERALRPANGSKLSPDERRKLRQSLQDLGREMYKGG</sequence>
<comment type="caution">
    <text evidence="2">The sequence shown here is derived from an EMBL/GenBank/DDBJ whole genome shotgun (WGS) entry which is preliminary data.</text>
</comment>
<accession>A0ABM8WWG1</accession>
<dbReference type="EMBL" id="CAJZAH010000002">
    <property type="protein sequence ID" value="CAG9171881.1"/>
    <property type="molecule type" value="Genomic_DNA"/>
</dbReference>
<organism evidence="2 3">
    <name type="scientific">Cupriavidus respiraculi</name>
    <dbReference type="NCBI Taxonomy" id="195930"/>
    <lineage>
        <taxon>Bacteria</taxon>
        <taxon>Pseudomonadati</taxon>
        <taxon>Pseudomonadota</taxon>
        <taxon>Betaproteobacteria</taxon>
        <taxon>Burkholderiales</taxon>
        <taxon>Burkholderiaceae</taxon>
        <taxon>Cupriavidus</taxon>
    </lineage>
</organism>
<evidence type="ECO:0008006" key="4">
    <source>
        <dbReference type="Google" id="ProtNLM"/>
    </source>
</evidence>
<evidence type="ECO:0000256" key="1">
    <source>
        <dbReference type="SAM" id="MobiDB-lite"/>
    </source>
</evidence>
<name>A0ABM8WWG1_9BURK</name>